<dbReference type="Pfam" id="PF01986">
    <property type="entry name" value="DUF123"/>
    <property type="match status" value="1"/>
</dbReference>
<reference evidence="1" key="1">
    <citation type="submission" date="2018-05" db="EMBL/GenBank/DDBJ databases">
        <authorList>
            <person name="Lanie J.A."/>
            <person name="Ng W.-L."/>
            <person name="Kazmierczak K.M."/>
            <person name="Andrzejewski T.M."/>
            <person name="Davidsen T.M."/>
            <person name="Wayne K.J."/>
            <person name="Tettelin H."/>
            <person name="Glass J.I."/>
            <person name="Rusch D."/>
            <person name="Podicherti R."/>
            <person name="Tsui H.-C.T."/>
            <person name="Winkler M.E."/>
        </authorList>
    </citation>
    <scope>NUCLEOTIDE SEQUENCE</scope>
</reference>
<dbReference type="EMBL" id="UINC01117141">
    <property type="protein sequence ID" value="SVC89360.1"/>
    <property type="molecule type" value="Genomic_DNA"/>
</dbReference>
<feature type="non-terminal residue" evidence="1">
    <location>
        <position position="75"/>
    </location>
</feature>
<dbReference type="PANTHER" id="PTHR37460:SF1">
    <property type="entry name" value="ENDONUCLEASE III"/>
    <property type="match status" value="1"/>
</dbReference>
<dbReference type="InterPro" id="IPR002837">
    <property type="entry name" value="DUF123"/>
</dbReference>
<dbReference type="PANTHER" id="PTHR37460">
    <property type="entry name" value="ENDONUCLEASE III"/>
    <property type="match status" value="1"/>
</dbReference>
<accession>A0A382QWR8</accession>
<dbReference type="AlphaFoldDB" id="A0A382QWR8"/>
<protein>
    <recommendedName>
        <fullName evidence="2">GIY-YIG domain-containing protein</fullName>
    </recommendedName>
</protein>
<organism evidence="1">
    <name type="scientific">marine metagenome</name>
    <dbReference type="NCBI Taxonomy" id="408172"/>
    <lineage>
        <taxon>unclassified sequences</taxon>
        <taxon>metagenomes</taxon>
        <taxon>ecological metagenomes</taxon>
    </lineage>
</organism>
<evidence type="ECO:0000313" key="1">
    <source>
        <dbReference type="EMBL" id="SVC89360.1"/>
    </source>
</evidence>
<sequence>MDNTNSGVYQIRLTVDKKCRIPIGKLDEFTFPEGQYVYTGRAGKSLTQRISRHKRSDKKCFWHIDYLLSNKCVRI</sequence>
<evidence type="ECO:0008006" key="2">
    <source>
        <dbReference type="Google" id="ProtNLM"/>
    </source>
</evidence>
<proteinExistence type="predicted"/>
<name>A0A382QWR8_9ZZZZ</name>
<gene>
    <name evidence="1" type="ORF">METZ01_LOCUS342214</name>
</gene>